<keyword evidence="3" id="KW-0677">Repeat</keyword>
<comment type="subcellular location">
    <subcellularLocation>
        <location evidence="1">Cell membrane</location>
        <topology evidence="1">Single-pass type II membrane protein</topology>
    </subcellularLocation>
</comment>
<keyword evidence="2" id="KW-0812">Transmembrane</keyword>
<keyword evidence="9" id="KW-0325">Glycoprotein</keyword>
<dbReference type="InterPro" id="IPR000742">
    <property type="entry name" value="EGF"/>
</dbReference>
<protein>
    <submittedName>
        <fullName evidence="15">CORIN</fullName>
    </submittedName>
</protein>
<feature type="disulfide bond" evidence="12">
    <location>
        <begin position="186"/>
        <end position="201"/>
    </location>
</feature>
<dbReference type="Gene3D" id="1.10.2000.10">
    <property type="entry name" value="Frizzled cysteine-rich domain"/>
    <property type="match status" value="3"/>
</dbReference>
<dbReference type="PANTHER" id="PTHR22722">
    <property type="entry name" value="LOW-DENSITY LIPOPROTEIN RECEPTOR-RELATED PROTEIN 2-RELATED"/>
    <property type="match status" value="1"/>
</dbReference>
<keyword evidence="5" id="KW-1133">Transmembrane helix</keyword>
<dbReference type="InterPro" id="IPR002172">
    <property type="entry name" value="LDrepeatLR_classA_rpt"/>
</dbReference>
<proteinExistence type="predicted"/>
<evidence type="ECO:0000256" key="5">
    <source>
        <dbReference type="ARBA" id="ARBA00022989"/>
    </source>
</evidence>
<feature type="disulfide bond" evidence="10">
    <location>
        <begin position="315"/>
        <end position="324"/>
    </location>
</feature>
<dbReference type="InterPro" id="IPR036055">
    <property type="entry name" value="LDL_receptor-like_sf"/>
</dbReference>
<dbReference type="GO" id="GO:0006898">
    <property type="term" value="P:receptor-mediated endocytosis"/>
    <property type="evidence" value="ECO:0007669"/>
    <property type="project" value="TreeGrafter"/>
</dbReference>
<feature type="disulfide bond" evidence="12">
    <location>
        <begin position="213"/>
        <end position="231"/>
    </location>
</feature>
<feature type="disulfide bond" evidence="11">
    <location>
        <begin position="515"/>
        <end position="553"/>
    </location>
</feature>
<dbReference type="PROSITE" id="PS50026">
    <property type="entry name" value="EGF_3"/>
    <property type="match status" value="1"/>
</dbReference>
<dbReference type="CDD" id="cd00054">
    <property type="entry name" value="EGF_CA"/>
    <property type="match status" value="1"/>
</dbReference>
<feature type="domain" description="FZ" evidence="14">
    <location>
        <begin position="379"/>
        <end position="449"/>
    </location>
</feature>
<dbReference type="PROSITE" id="PS50038">
    <property type="entry name" value="FZ"/>
    <property type="match status" value="3"/>
</dbReference>
<dbReference type="Gene3D" id="4.10.400.10">
    <property type="entry name" value="Low-density Lipoprotein Receptor"/>
    <property type="match status" value="6"/>
</dbReference>
<dbReference type="PRINTS" id="PR00261">
    <property type="entry name" value="LDLRECEPTOR"/>
</dbReference>
<dbReference type="PROSITE" id="PS00022">
    <property type="entry name" value="EGF_1"/>
    <property type="match status" value="1"/>
</dbReference>
<dbReference type="Pfam" id="PF01392">
    <property type="entry name" value="Fz"/>
    <property type="match status" value="3"/>
</dbReference>
<feature type="disulfide bond" evidence="12">
    <location>
        <begin position="599"/>
        <end position="617"/>
    </location>
</feature>
<dbReference type="GO" id="GO:0016324">
    <property type="term" value="C:apical plasma membrane"/>
    <property type="evidence" value="ECO:0007669"/>
    <property type="project" value="TreeGrafter"/>
</dbReference>
<gene>
    <name evidence="15" type="ORF">EB796_021870</name>
</gene>
<evidence type="ECO:0000259" key="13">
    <source>
        <dbReference type="PROSITE" id="PS50026"/>
    </source>
</evidence>
<dbReference type="CDD" id="cd07066">
    <property type="entry name" value="CRD_FZ"/>
    <property type="match status" value="2"/>
</dbReference>
<dbReference type="Gene3D" id="2.10.25.10">
    <property type="entry name" value="Laminin"/>
    <property type="match status" value="1"/>
</dbReference>
<evidence type="ECO:0000256" key="12">
    <source>
        <dbReference type="PROSITE-ProRule" id="PRU00124"/>
    </source>
</evidence>
<dbReference type="PROSITE" id="PS50068">
    <property type="entry name" value="LDLRA_2"/>
    <property type="match status" value="6"/>
</dbReference>
<feature type="disulfide bond" evidence="12">
    <location>
        <begin position="146"/>
        <end position="161"/>
    </location>
</feature>
<dbReference type="Pfam" id="PF00008">
    <property type="entry name" value="EGF"/>
    <property type="match status" value="1"/>
</dbReference>
<dbReference type="InterPro" id="IPR020067">
    <property type="entry name" value="Frizzled_dom"/>
</dbReference>
<dbReference type="SUPFAM" id="SSF57196">
    <property type="entry name" value="EGF/Laminin"/>
    <property type="match status" value="1"/>
</dbReference>
<dbReference type="InterPro" id="IPR051221">
    <property type="entry name" value="LDLR-related"/>
</dbReference>
<dbReference type="Proteomes" id="UP000593567">
    <property type="component" value="Unassembled WGS sequence"/>
</dbReference>
<feature type="disulfide bond" evidence="11">
    <location>
        <begin position="405"/>
        <end position="446"/>
    </location>
</feature>
<reference evidence="15" key="1">
    <citation type="submission" date="2020-06" db="EMBL/GenBank/DDBJ databases">
        <title>Draft genome of Bugula neritina, a colonial animal packing powerful symbionts and potential medicines.</title>
        <authorList>
            <person name="Rayko M."/>
        </authorList>
    </citation>
    <scope>NUCLEOTIDE SEQUENCE [LARGE SCALE GENOMIC DNA]</scope>
    <source>
        <strain evidence="15">Kwan_BN1</strain>
    </source>
</reference>
<sequence length="651" mass="72104">MQALQDNGIHCHDSIHALFCGAILPKCDENYHRIPPCRSLCLDVVANCSIMLARLPIHIPLSCSIFTEDTNCTNVNDPLPPTANCTVDEYACLDGEECVDIGKRCNGIANCRDGSDEIGCVNTTECQDGKFKCAVTGACLPDQWKCDGYNDCGDSSDEQDCSCGDDMFKCTASDNTMRCINGSQRCDGYYNCFGRQDEANCANFTCRSDQFHCGNGLCRPLRFVCDGDDDCGDLSDEQNCHASEVCLDTEFKCANGTKRWGFGRTACISKSWQCDRERDCTDNSDEKNCDSYCSPNPCSHNGVCTADIRGYICTCPVGTGGSNCQIVERLPEVSCNTEITIEECKAPLGESRTNTVSTLDSQQLIMPHIVNGLNKFNVCYEHAAEFLCQYALPQCGSFSFPVFPCKSMCREFRSKCAHEFSEDRAIDQLIDCDTLLDDYLYPDAECFKLEHTTVTLAPPTGQSSELGCQELKIGFCEHLGYNTTYLPNYFNQTHQSTAAWFVEQFEYAHSNMPQCNPSLQMFGCALAVPECNAEGTGPIPPCKDLCETVAFDCGYWMDHMQFRFPFTCDDFPQSDDPNVCVQLPLPVTKQGCFGDQFECGSGECIYKEFLCDNAPDCDDSSDEEAVMCENYWSNLSTTTPGSIFEFLARIG</sequence>
<dbReference type="CDD" id="cd00112">
    <property type="entry name" value="LDLa"/>
    <property type="match status" value="5"/>
</dbReference>
<feature type="disulfide bond" evidence="12">
    <location>
        <begin position="592"/>
        <end position="604"/>
    </location>
</feature>
<keyword evidence="10" id="KW-0245">EGF-like domain</keyword>
<feature type="domain" description="EGF-like" evidence="13">
    <location>
        <begin position="290"/>
        <end position="325"/>
    </location>
</feature>
<dbReference type="SMART" id="SM00192">
    <property type="entry name" value="LDLa"/>
    <property type="match status" value="6"/>
</dbReference>
<evidence type="ECO:0000256" key="9">
    <source>
        <dbReference type="ARBA" id="ARBA00023180"/>
    </source>
</evidence>
<dbReference type="GO" id="GO:0043235">
    <property type="term" value="C:receptor complex"/>
    <property type="evidence" value="ECO:0007669"/>
    <property type="project" value="TreeGrafter"/>
</dbReference>
<dbReference type="PANTHER" id="PTHR22722:SF14">
    <property type="entry name" value="MEGALIN, ISOFORM A"/>
    <property type="match status" value="1"/>
</dbReference>
<dbReference type="GO" id="GO:0042562">
    <property type="term" value="F:hormone binding"/>
    <property type="evidence" value="ECO:0007669"/>
    <property type="project" value="TreeGrafter"/>
</dbReference>
<evidence type="ECO:0000256" key="11">
    <source>
        <dbReference type="PROSITE-ProRule" id="PRU00090"/>
    </source>
</evidence>
<evidence type="ECO:0000256" key="4">
    <source>
        <dbReference type="ARBA" id="ARBA00022968"/>
    </source>
</evidence>
<dbReference type="SMART" id="SM00063">
    <property type="entry name" value="FRI"/>
    <property type="match status" value="1"/>
</dbReference>
<evidence type="ECO:0000259" key="14">
    <source>
        <dbReference type="PROSITE" id="PS50038"/>
    </source>
</evidence>
<dbReference type="Pfam" id="PF00057">
    <property type="entry name" value="Ldl_recept_a"/>
    <property type="match status" value="5"/>
</dbReference>
<dbReference type="SMART" id="SM00181">
    <property type="entry name" value="EGF"/>
    <property type="match status" value="1"/>
</dbReference>
<evidence type="ECO:0000256" key="6">
    <source>
        <dbReference type="ARBA" id="ARBA00023136"/>
    </source>
</evidence>
<evidence type="ECO:0000256" key="1">
    <source>
        <dbReference type="ARBA" id="ARBA00004401"/>
    </source>
</evidence>
<evidence type="ECO:0000256" key="8">
    <source>
        <dbReference type="ARBA" id="ARBA00023170"/>
    </source>
</evidence>
<dbReference type="OrthoDB" id="6162345at2759"/>
<evidence type="ECO:0000313" key="16">
    <source>
        <dbReference type="Proteomes" id="UP000593567"/>
    </source>
</evidence>
<dbReference type="SUPFAM" id="SSF63501">
    <property type="entry name" value="Frizzled cysteine-rich domain"/>
    <property type="match status" value="3"/>
</dbReference>
<feature type="disulfide bond" evidence="12">
    <location>
        <begin position="105"/>
        <end position="120"/>
    </location>
</feature>
<evidence type="ECO:0000256" key="2">
    <source>
        <dbReference type="ARBA" id="ARBA00022692"/>
    </source>
</evidence>
<dbReference type="EMBL" id="VXIV02003210">
    <property type="protein sequence ID" value="KAF6019831.1"/>
    <property type="molecule type" value="Genomic_DNA"/>
</dbReference>
<feature type="domain" description="FZ" evidence="14">
    <location>
        <begin position="463"/>
        <end position="583"/>
    </location>
</feature>
<dbReference type="InterPro" id="IPR036790">
    <property type="entry name" value="Frizzled_dom_sf"/>
</dbReference>
<feature type="domain" description="FZ" evidence="14">
    <location>
        <begin position="11"/>
        <end position="75"/>
    </location>
</feature>
<dbReference type="AlphaFoldDB" id="A0A7J7J2C7"/>
<feature type="disulfide bond" evidence="12">
    <location>
        <begin position="225"/>
        <end position="240"/>
    </location>
</feature>
<keyword evidence="7 10" id="KW-1015">Disulfide bond</keyword>
<comment type="caution">
    <text evidence="10">Lacks conserved residue(s) required for the propagation of feature annotation.</text>
</comment>
<keyword evidence="8" id="KW-0675">Receptor</keyword>
<dbReference type="SUPFAM" id="SSF57424">
    <property type="entry name" value="LDL receptor-like module"/>
    <property type="match status" value="6"/>
</dbReference>
<feature type="disulfide bond" evidence="12">
    <location>
        <begin position="274"/>
        <end position="289"/>
    </location>
</feature>
<keyword evidence="16" id="KW-1185">Reference proteome</keyword>
<dbReference type="PROSITE" id="PS01209">
    <property type="entry name" value="LDLRA_1"/>
    <property type="match status" value="2"/>
</dbReference>
<name>A0A7J7J2C7_BUGNE</name>
<accession>A0A7J7J2C7</accession>
<evidence type="ECO:0000256" key="3">
    <source>
        <dbReference type="ARBA" id="ARBA00022737"/>
    </source>
</evidence>
<feature type="disulfide bond" evidence="12">
    <location>
        <begin position="206"/>
        <end position="218"/>
    </location>
</feature>
<evidence type="ECO:0000313" key="15">
    <source>
        <dbReference type="EMBL" id="KAF6019831.1"/>
    </source>
</evidence>
<keyword evidence="4" id="KW-0735">Signal-anchor</keyword>
<dbReference type="InterPro" id="IPR023415">
    <property type="entry name" value="LDLR_class-A_CS"/>
</dbReference>
<organism evidence="15 16">
    <name type="scientific">Bugula neritina</name>
    <name type="common">Brown bryozoan</name>
    <name type="synonym">Sertularia neritina</name>
    <dbReference type="NCBI Taxonomy" id="10212"/>
    <lineage>
        <taxon>Eukaryota</taxon>
        <taxon>Metazoa</taxon>
        <taxon>Spiralia</taxon>
        <taxon>Lophotrochozoa</taxon>
        <taxon>Bryozoa</taxon>
        <taxon>Gymnolaemata</taxon>
        <taxon>Cheilostomatida</taxon>
        <taxon>Flustrina</taxon>
        <taxon>Buguloidea</taxon>
        <taxon>Bugulidae</taxon>
        <taxon>Bugula</taxon>
    </lineage>
</organism>
<evidence type="ECO:0000256" key="7">
    <source>
        <dbReference type="ARBA" id="ARBA00023157"/>
    </source>
</evidence>
<comment type="caution">
    <text evidence="15">The sequence shown here is derived from an EMBL/GenBank/DDBJ whole genome shotgun (WGS) entry which is preliminary data.</text>
</comment>
<keyword evidence="6" id="KW-0472">Membrane</keyword>
<evidence type="ECO:0000256" key="10">
    <source>
        <dbReference type="PROSITE-ProRule" id="PRU00076"/>
    </source>
</evidence>